<dbReference type="GeneID" id="14551535"/>
<dbReference type="HOGENOM" id="CLU_1745624_0_0_2"/>
<name>F2Z5W9_SULAC</name>
<organism evidence="2 3">
    <name type="scientific">Sulfolobus acidocaldarius (strain ATCC 33909 / DSM 639 / JCM 8929 / NBRC 15157 / NCIMB 11770)</name>
    <dbReference type="NCBI Taxonomy" id="330779"/>
    <lineage>
        <taxon>Archaea</taxon>
        <taxon>Thermoproteota</taxon>
        <taxon>Thermoprotei</taxon>
        <taxon>Sulfolobales</taxon>
        <taxon>Sulfolobaceae</taxon>
        <taxon>Sulfolobus</taxon>
    </lineage>
</organism>
<dbReference type="PATRIC" id="fig|330779.12.peg.983"/>
<evidence type="ECO:0000256" key="1">
    <source>
        <dbReference type="SAM" id="Phobius"/>
    </source>
</evidence>
<dbReference type="RefSeq" id="WP_011277885.1">
    <property type="nucleotide sequence ID" value="NC_007181.1"/>
</dbReference>
<keyword evidence="3" id="KW-1185">Reference proteome</keyword>
<accession>F2Z5W9</accession>
<dbReference type="AlphaFoldDB" id="F2Z5W9"/>
<protein>
    <submittedName>
        <fullName evidence="2">Conserved membrane protein</fullName>
    </submittedName>
</protein>
<dbReference type="EMBL" id="CP000077">
    <property type="protein sequence ID" value="AAY80383.1"/>
    <property type="molecule type" value="Genomic_DNA"/>
</dbReference>
<evidence type="ECO:0000313" key="2">
    <source>
        <dbReference type="EMBL" id="AAY80383.1"/>
    </source>
</evidence>
<dbReference type="Proteomes" id="UP000001018">
    <property type="component" value="Chromosome"/>
</dbReference>
<feature type="transmembrane region" description="Helical" evidence="1">
    <location>
        <begin position="7"/>
        <end position="27"/>
    </location>
</feature>
<feature type="transmembrane region" description="Helical" evidence="1">
    <location>
        <begin position="114"/>
        <end position="142"/>
    </location>
</feature>
<proteinExistence type="predicted"/>
<sequence length="149" mass="15954">MHRYTVIGIGIIILAIVTYLLVPGLLFSSLTTTQQGKVVVLPGNEFNLTYPQNLFVSVYYSATPPVKVTIPSNATEQSNVIAIVKSGPEPIMFYNNNSVNATINYTLVYGSFTVVFAVAIIGGLLPIALGVIGIVLIVLGVIRGRRKAT</sequence>
<keyword evidence="1" id="KW-1133">Transmembrane helix</keyword>
<keyword evidence="1" id="KW-0472">Membrane</keyword>
<reference evidence="2 3" key="1">
    <citation type="journal article" date="2005" name="J. Bacteriol.">
        <title>The genome of Sulfolobus acidocaldarius, a model organism of the Crenarchaeota.</title>
        <authorList>
            <person name="Chen L."/>
            <person name="Brugger K."/>
            <person name="Skovgaard M."/>
            <person name="Redder P."/>
            <person name="She Q."/>
            <person name="Torarinsson E."/>
            <person name="Greve B."/>
            <person name="Awayez M."/>
            <person name="Zibat A."/>
            <person name="Klenk H.-P."/>
            <person name="Garrett R.A."/>
        </authorList>
    </citation>
    <scope>NUCLEOTIDE SEQUENCE [LARGE SCALE GENOMIC DNA]</scope>
    <source>
        <strain evidence="3">ATCC 33909 / DSM 639 / JCM 8929 / NBRC 15157 / NCIMB 11770</strain>
    </source>
</reference>
<keyword evidence="1" id="KW-0812">Transmembrane</keyword>
<dbReference type="eggNOG" id="arCOG07198">
    <property type="taxonomic scope" value="Archaea"/>
</dbReference>
<dbReference type="KEGG" id="sai:Saci_1026"/>
<gene>
    <name evidence="2" type="ordered locus">Saci_1026</name>
</gene>
<evidence type="ECO:0000313" key="3">
    <source>
        <dbReference type="Proteomes" id="UP000001018"/>
    </source>
</evidence>